<feature type="compositionally biased region" description="Basic and acidic residues" evidence="1">
    <location>
        <begin position="576"/>
        <end position="596"/>
    </location>
</feature>
<feature type="compositionally biased region" description="Acidic residues" evidence="1">
    <location>
        <begin position="597"/>
        <end position="607"/>
    </location>
</feature>
<feature type="region of interest" description="Disordered" evidence="1">
    <location>
        <begin position="331"/>
        <end position="355"/>
    </location>
</feature>
<feature type="compositionally biased region" description="Basic and acidic residues" evidence="1">
    <location>
        <begin position="23"/>
        <end position="45"/>
    </location>
</feature>
<feature type="compositionally biased region" description="Polar residues" evidence="1">
    <location>
        <begin position="190"/>
        <end position="203"/>
    </location>
</feature>
<feature type="compositionally biased region" description="Low complexity" evidence="1">
    <location>
        <begin position="64"/>
        <end position="75"/>
    </location>
</feature>
<feature type="region of interest" description="Disordered" evidence="1">
    <location>
        <begin position="517"/>
        <end position="556"/>
    </location>
</feature>
<sequence length="712" mass="76513">MDGKDKDAAAAAVKEPTTLLRPTYHDERPEHHQVGPSRRGPDPSRARHARHARVPRRSPPPPTSLLSCLPSLPDAKNANGVKVKQDGETELDSGGDKGGVQGRKGGELRVWGGELLPMVKVEKPGRDAGGGARDPATSNVRDGGGERERERDRNRLGRSRANSRAGRVRADSHAHSAHGRTDSNAHNRTESSTQSSSDANTNPGLRAPFESASSTGTEKGDKDKDRGKVGTEKKLPADKRSKENTRHIKEEQKQLEGISEGEAEVEVEVDDPLDDGRGLLSAGWGAGHAGSAFEVLGVWIGEKNTAHNLTRPNRTQRLAEYAARRADLGLCPASSSTTKTTTRTRPRAPSPFPALSSRGYGYAEFSSSNAKAPATTPGCARPLCPARRPSSLAGRKRRMRPWEEHYPPVSRGAGPNSNGSVLGAVWEVPEEGDEDGMDIDKEGCGEPAEDQGRRCACRKLAAADRGAMKGRTVVCRFGSGAGSSLGFKYDPDVLRSVLFPPPPDPIPVVVVEEPMEVDGEGDGDAAGPVEEDRDSDAEDKEGDDEPGRARKRRRVSGLEDVFAAAAMELGEVAGVGDRDALEEPKEKEKEFPAVEVEREEGEVDPEPEGEKMQEDGEVVVEEKGILREKTPAKVEPVEENANEVVEEKEEENTEKRQVELVTKDGVYVVAPAALPSPVSSSPVDDETKDEARWSVTPVPPMATSLGPLNIPQ</sequence>
<feature type="compositionally biased region" description="Basic residues" evidence="1">
    <location>
        <begin position="46"/>
        <end position="56"/>
    </location>
</feature>
<comment type="caution">
    <text evidence="2">The sequence shown here is derived from an EMBL/GenBank/DDBJ whole genome shotgun (WGS) entry which is preliminary data.</text>
</comment>
<reference evidence="2" key="1">
    <citation type="submission" date="2023-03" db="EMBL/GenBank/DDBJ databases">
        <title>Massive genome expansion in bonnet fungi (Mycena s.s.) driven by repeated elements and novel gene families across ecological guilds.</title>
        <authorList>
            <consortium name="Lawrence Berkeley National Laboratory"/>
            <person name="Harder C.B."/>
            <person name="Miyauchi S."/>
            <person name="Viragh M."/>
            <person name="Kuo A."/>
            <person name="Thoen E."/>
            <person name="Andreopoulos B."/>
            <person name="Lu D."/>
            <person name="Skrede I."/>
            <person name="Drula E."/>
            <person name="Henrissat B."/>
            <person name="Morin E."/>
            <person name="Kohler A."/>
            <person name="Barry K."/>
            <person name="LaButti K."/>
            <person name="Morin E."/>
            <person name="Salamov A."/>
            <person name="Lipzen A."/>
            <person name="Mereny Z."/>
            <person name="Hegedus B."/>
            <person name="Baldrian P."/>
            <person name="Stursova M."/>
            <person name="Weitz H."/>
            <person name="Taylor A."/>
            <person name="Grigoriev I.V."/>
            <person name="Nagy L.G."/>
            <person name="Martin F."/>
            <person name="Kauserud H."/>
        </authorList>
    </citation>
    <scope>NUCLEOTIDE SEQUENCE</scope>
    <source>
        <strain evidence="2">CBHHK200</strain>
    </source>
</reference>
<keyword evidence="3" id="KW-1185">Reference proteome</keyword>
<accession>A0AAD6TCA3</accession>
<feature type="region of interest" description="Disordered" evidence="1">
    <location>
        <begin position="574"/>
        <end position="656"/>
    </location>
</feature>
<feature type="compositionally biased region" description="Basic and acidic residues" evidence="1">
    <location>
        <begin position="608"/>
        <end position="636"/>
    </location>
</feature>
<dbReference type="Proteomes" id="UP001218188">
    <property type="component" value="Unassembled WGS sequence"/>
</dbReference>
<dbReference type="EMBL" id="JARJCM010000009">
    <property type="protein sequence ID" value="KAJ7043786.1"/>
    <property type="molecule type" value="Genomic_DNA"/>
</dbReference>
<feature type="compositionally biased region" description="Acidic residues" evidence="1">
    <location>
        <begin position="517"/>
        <end position="544"/>
    </location>
</feature>
<gene>
    <name evidence="2" type="ORF">C8F04DRAFT_729602</name>
</gene>
<feature type="compositionally biased region" description="Basic and acidic residues" evidence="1">
    <location>
        <begin position="168"/>
        <end position="189"/>
    </location>
</feature>
<dbReference type="AlphaFoldDB" id="A0AAD6TCA3"/>
<feature type="region of interest" description="Disordered" evidence="1">
    <location>
        <begin position="371"/>
        <end position="422"/>
    </location>
</feature>
<proteinExistence type="predicted"/>
<name>A0AAD6TCA3_9AGAR</name>
<feature type="compositionally biased region" description="Acidic residues" evidence="1">
    <location>
        <begin position="637"/>
        <end position="652"/>
    </location>
</feature>
<evidence type="ECO:0000313" key="3">
    <source>
        <dbReference type="Proteomes" id="UP001218188"/>
    </source>
</evidence>
<evidence type="ECO:0000313" key="2">
    <source>
        <dbReference type="EMBL" id="KAJ7043786.1"/>
    </source>
</evidence>
<evidence type="ECO:0000256" key="1">
    <source>
        <dbReference type="SAM" id="MobiDB-lite"/>
    </source>
</evidence>
<feature type="compositionally biased region" description="Basic and acidic residues" evidence="1">
    <location>
        <begin position="218"/>
        <end position="254"/>
    </location>
</feature>
<organism evidence="2 3">
    <name type="scientific">Mycena alexandri</name>
    <dbReference type="NCBI Taxonomy" id="1745969"/>
    <lineage>
        <taxon>Eukaryota</taxon>
        <taxon>Fungi</taxon>
        <taxon>Dikarya</taxon>
        <taxon>Basidiomycota</taxon>
        <taxon>Agaricomycotina</taxon>
        <taxon>Agaricomycetes</taxon>
        <taxon>Agaricomycetidae</taxon>
        <taxon>Agaricales</taxon>
        <taxon>Marasmiineae</taxon>
        <taxon>Mycenaceae</taxon>
        <taxon>Mycena</taxon>
    </lineage>
</organism>
<feature type="region of interest" description="Disordered" evidence="1">
    <location>
        <begin position="1"/>
        <end position="267"/>
    </location>
</feature>
<feature type="compositionally biased region" description="Basic and acidic residues" evidence="1">
    <location>
        <begin position="143"/>
        <end position="155"/>
    </location>
</feature>
<protein>
    <submittedName>
        <fullName evidence="2">Uncharacterized protein</fullName>
    </submittedName>
</protein>
<feature type="compositionally biased region" description="Low complexity" evidence="1">
    <location>
        <begin position="332"/>
        <end position="343"/>
    </location>
</feature>
<feature type="region of interest" description="Disordered" evidence="1">
    <location>
        <begin position="674"/>
        <end position="712"/>
    </location>
</feature>